<keyword evidence="2" id="KW-0808">Transferase</keyword>
<reference evidence="3" key="1">
    <citation type="journal article" date="2019" name="Int. J. Syst. Evol. Microbiol.">
        <title>The Global Catalogue of Microorganisms (GCM) 10K type strain sequencing project: providing services to taxonomists for standard genome sequencing and annotation.</title>
        <authorList>
            <consortium name="The Broad Institute Genomics Platform"/>
            <consortium name="The Broad Institute Genome Sequencing Center for Infectious Disease"/>
            <person name="Wu L."/>
            <person name="Ma J."/>
        </authorList>
    </citation>
    <scope>NUCLEOTIDE SEQUENCE [LARGE SCALE GENOMIC DNA]</scope>
    <source>
        <strain evidence="3">JCM 3369</strain>
    </source>
</reference>
<evidence type="ECO:0000313" key="3">
    <source>
        <dbReference type="Proteomes" id="UP001597327"/>
    </source>
</evidence>
<gene>
    <name evidence="2" type="ORF">ACFSC7_16115</name>
</gene>
<name>A0ABW4JYJ1_9HYPH</name>
<protein>
    <submittedName>
        <fullName evidence="2">FkbM family methyltransferase</fullName>
    </submittedName>
</protein>
<evidence type="ECO:0000259" key="1">
    <source>
        <dbReference type="Pfam" id="PF05050"/>
    </source>
</evidence>
<dbReference type="RefSeq" id="WP_149893998.1">
    <property type="nucleotide sequence ID" value="NZ_JBHUFA010000014.1"/>
</dbReference>
<dbReference type="InterPro" id="IPR029063">
    <property type="entry name" value="SAM-dependent_MTases_sf"/>
</dbReference>
<comment type="caution">
    <text evidence="2">The sequence shown here is derived from an EMBL/GenBank/DDBJ whole genome shotgun (WGS) entry which is preliminary data.</text>
</comment>
<keyword evidence="2" id="KW-0489">Methyltransferase</keyword>
<keyword evidence="3" id="KW-1185">Reference proteome</keyword>
<dbReference type="Gene3D" id="3.40.50.150">
    <property type="entry name" value="Vaccinia Virus protein VP39"/>
    <property type="match status" value="1"/>
</dbReference>
<dbReference type="InterPro" id="IPR006342">
    <property type="entry name" value="FkbM_mtfrase"/>
</dbReference>
<organism evidence="2 3">
    <name type="scientific">Roseibium aestuarii</name>
    <dbReference type="NCBI Taxonomy" id="2600299"/>
    <lineage>
        <taxon>Bacteria</taxon>
        <taxon>Pseudomonadati</taxon>
        <taxon>Pseudomonadota</taxon>
        <taxon>Alphaproteobacteria</taxon>
        <taxon>Hyphomicrobiales</taxon>
        <taxon>Stappiaceae</taxon>
        <taxon>Roseibium</taxon>
    </lineage>
</organism>
<dbReference type="PANTHER" id="PTHR34203:SF15">
    <property type="entry name" value="SLL1173 PROTEIN"/>
    <property type="match status" value="1"/>
</dbReference>
<dbReference type="SUPFAM" id="SSF53335">
    <property type="entry name" value="S-adenosyl-L-methionine-dependent methyltransferases"/>
    <property type="match status" value="1"/>
</dbReference>
<dbReference type="EMBL" id="JBHUFA010000014">
    <property type="protein sequence ID" value="MFD1697045.1"/>
    <property type="molecule type" value="Genomic_DNA"/>
</dbReference>
<accession>A0ABW4JYJ1</accession>
<evidence type="ECO:0000313" key="2">
    <source>
        <dbReference type="EMBL" id="MFD1697045.1"/>
    </source>
</evidence>
<dbReference type="NCBIfam" id="TIGR01444">
    <property type="entry name" value="fkbM_fam"/>
    <property type="match status" value="1"/>
</dbReference>
<sequence>MTATLTDVTSPFGTYRAEGLVKAAWRLADRHDLSASLRKRIRSLVARFFAGPYDTEAEGLKFRIYPGANYDDRKILAKGRLPERAEHKLLAAHLSTGTCFVDVGANIGSYSLFAASRGAEVLAVEANPETAAKLRFNAAANGFSGVIRIAETAVGAEAGELDLWSEPSNCGFATLVPDLTTGEWAGDWRPTRVPVRPLADVVVQAGLTRIDVMKVDVEGFEDRVLLPFLKSSPRDLWPRVILLETNCRSHWAEDCLALLPALGYGNAGETDDNTVFALT</sequence>
<dbReference type="PANTHER" id="PTHR34203">
    <property type="entry name" value="METHYLTRANSFERASE, FKBM FAMILY PROTEIN"/>
    <property type="match status" value="1"/>
</dbReference>
<dbReference type="Proteomes" id="UP001597327">
    <property type="component" value="Unassembled WGS sequence"/>
</dbReference>
<dbReference type="GO" id="GO:0008168">
    <property type="term" value="F:methyltransferase activity"/>
    <property type="evidence" value="ECO:0007669"/>
    <property type="project" value="UniProtKB-KW"/>
</dbReference>
<dbReference type="GO" id="GO:0032259">
    <property type="term" value="P:methylation"/>
    <property type="evidence" value="ECO:0007669"/>
    <property type="project" value="UniProtKB-KW"/>
</dbReference>
<proteinExistence type="predicted"/>
<dbReference type="Pfam" id="PF05050">
    <property type="entry name" value="Methyltransf_21"/>
    <property type="match status" value="1"/>
</dbReference>
<feature type="domain" description="Methyltransferase FkbM" evidence="1">
    <location>
        <begin position="102"/>
        <end position="244"/>
    </location>
</feature>
<dbReference type="InterPro" id="IPR052514">
    <property type="entry name" value="SAM-dependent_MTase"/>
</dbReference>